<reference evidence="2 3" key="1">
    <citation type="journal article" date="2019" name="Sci. Rep.">
        <title>Orb-weaving spider Araneus ventricosus genome elucidates the spidroin gene catalogue.</title>
        <authorList>
            <person name="Kono N."/>
            <person name="Nakamura H."/>
            <person name="Ohtoshi R."/>
            <person name="Moran D.A.P."/>
            <person name="Shinohara A."/>
            <person name="Yoshida Y."/>
            <person name="Fujiwara M."/>
            <person name="Mori M."/>
            <person name="Tomita M."/>
            <person name="Arakawa K."/>
        </authorList>
    </citation>
    <scope>NUCLEOTIDE SEQUENCE [LARGE SCALE GENOMIC DNA]</scope>
</reference>
<protein>
    <submittedName>
        <fullName evidence="2">Uncharacterized protein</fullName>
    </submittedName>
</protein>
<dbReference type="AlphaFoldDB" id="A0A4Y2TED5"/>
<evidence type="ECO:0000313" key="3">
    <source>
        <dbReference type="Proteomes" id="UP000499080"/>
    </source>
</evidence>
<dbReference type="Proteomes" id="UP000499080">
    <property type="component" value="Unassembled WGS sequence"/>
</dbReference>
<evidence type="ECO:0000313" key="1">
    <source>
        <dbReference type="EMBL" id="GBN97439.1"/>
    </source>
</evidence>
<organism evidence="2 3">
    <name type="scientific">Araneus ventricosus</name>
    <name type="common">Orbweaver spider</name>
    <name type="synonym">Epeira ventricosa</name>
    <dbReference type="NCBI Taxonomy" id="182803"/>
    <lineage>
        <taxon>Eukaryota</taxon>
        <taxon>Metazoa</taxon>
        <taxon>Ecdysozoa</taxon>
        <taxon>Arthropoda</taxon>
        <taxon>Chelicerata</taxon>
        <taxon>Arachnida</taxon>
        <taxon>Araneae</taxon>
        <taxon>Araneomorphae</taxon>
        <taxon>Entelegynae</taxon>
        <taxon>Araneoidea</taxon>
        <taxon>Araneidae</taxon>
        <taxon>Araneus</taxon>
    </lineage>
</organism>
<dbReference type="EMBL" id="BGPR01027171">
    <property type="protein sequence ID" value="GBN97445.1"/>
    <property type="molecule type" value="Genomic_DNA"/>
</dbReference>
<dbReference type="EMBL" id="BGPR01027169">
    <property type="protein sequence ID" value="GBN97439.1"/>
    <property type="molecule type" value="Genomic_DNA"/>
</dbReference>
<evidence type="ECO:0000313" key="2">
    <source>
        <dbReference type="EMBL" id="GBN97445.1"/>
    </source>
</evidence>
<name>A0A4Y2TED5_ARAVE</name>
<keyword evidence="3" id="KW-1185">Reference proteome</keyword>
<sequence length="106" mass="12144">MFPCSLVRRSLFEVRFISSRGTLKNSCSFRVCGVYRTFRRNVSKCLDIKGSDLTDNDLSIVPMDCCRFCMRLEECAAGRVPTGNKFPKTDVERRTTDHGNRILEVL</sequence>
<gene>
    <name evidence="2" type="ORF">AVEN_113273_1</name>
    <name evidence="1" type="ORF">AVEN_17850_1</name>
</gene>
<accession>A0A4Y2TED5</accession>
<comment type="caution">
    <text evidence="2">The sequence shown here is derived from an EMBL/GenBank/DDBJ whole genome shotgun (WGS) entry which is preliminary data.</text>
</comment>
<proteinExistence type="predicted"/>